<sequence length="73" mass="8396">MFSDGYVGKRGSSTHRGTNFEYGWELRVTVVIYRNLAGAIEAFLDALGADFLDHLQDIWIEERYEQVVVVKRS</sequence>
<evidence type="ECO:0000313" key="2">
    <source>
        <dbReference type="Proteomes" id="UP000178264"/>
    </source>
</evidence>
<dbReference type="AlphaFoldDB" id="A0A1F7VD19"/>
<proteinExistence type="predicted"/>
<comment type="caution">
    <text evidence="1">The sequence shown here is derived from an EMBL/GenBank/DDBJ whole genome shotgun (WGS) entry which is preliminary data.</text>
</comment>
<gene>
    <name evidence="1" type="ORF">A3I42_01350</name>
</gene>
<reference evidence="1 2" key="1">
    <citation type="journal article" date="2016" name="Nat. Commun.">
        <title>Thousands of microbial genomes shed light on interconnected biogeochemical processes in an aquifer system.</title>
        <authorList>
            <person name="Anantharaman K."/>
            <person name="Brown C.T."/>
            <person name="Hug L.A."/>
            <person name="Sharon I."/>
            <person name="Castelle C.J."/>
            <person name="Probst A.J."/>
            <person name="Thomas B.C."/>
            <person name="Singh A."/>
            <person name="Wilkins M.J."/>
            <person name="Karaoz U."/>
            <person name="Brodie E.L."/>
            <person name="Williams K.H."/>
            <person name="Hubbard S.S."/>
            <person name="Banfield J.F."/>
        </authorList>
    </citation>
    <scope>NUCLEOTIDE SEQUENCE [LARGE SCALE GENOMIC DNA]</scope>
</reference>
<dbReference type="EMBL" id="MGER01000037">
    <property type="protein sequence ID" value="OGL88333.1"/>
    <property type="molecule type" value="Genomic_DNA"/>
</dbReference>
<accession>A0A1F7VD19</accession>
<dbReference type="Proteomes" id="UP000178264">
    <property type="component" value="Unassembled WGS sequence"/>
</dbReference>
<name>A0A1F7VD19_9BACT</name>
<evidence type="ECO:0000313" key="1">
    <source>
        <dbReference type="EMBL" id="OGL88333.1"/>
    </source>
</evidence>
<organism evidence="1 2">
    <name type="scientific">Candidatus Uhrbacteria bacterium RIFCSPLOWO2_02_FULL_49_11</name>
    <dbReference type="NCBI Taxonomy" id="1802409"/>
    <lineage>
        <taxon>Bacteria</taxon>
        <taxon>Candidatus Uhriibacteriota</taxon>
    </lineage>
</organism>
<protein>
    <submittedName>
        <fullName evidence="1">Uncharacterized protein</fullName>
    </submittedName>
</protein>